<comment type="subcellular location">
    <subcellularLocation>
        <location evidence="1">Membrane</location>
        <topology evidence="1">Lipid-anchor</topology>
        <topology evidence="1">GPI-anchor</topology>
    </subcellularLocation>
    <subcellularLocation>
        <location evidence="2">Secreted</location>
    </subcellularLocation>
</comment>
<evidence type="ECO:0000256" key="2">
    <source>
        <dbReference type="ARBA" id="ARBA00004613"/>
    </source>
</evidence>
<evidence type="ECO:0000259" key="12">
    <source>
        <dbReference type="PROSITE" id="PS52012"/>
    </source>
</evidence>
<feature type="region of interest" description="Disordered" evidence="10">
    <location>
        <begin position="106"/>
        <end position="137"/>
    </location>
</feature>
<dbReference type="EMBL" id="JAVHNR010000007">
    <property type="protein sequence ID" value="KAK6337240.1"/>
    <property type="molecule type" value="Genomic_DNA"/>
</dbReference>
<dbReference type="PROSITE" id="PS52012">
    <property type="entry name" value="CFEM"/>
    <property type="match status" value="1"/>
</dbReference>
<dbReference type="AlphaFoldDB" id="A0AAN8RFH3"/>
<evidence type="ECO:0000256" key="4">
    <source>
        <dbReference type="ARBA" id="ARBA00022525"/>
    </source>
</evidence>
<keyword evidence="5" id="KW-0325">Glycoprotein</keyword>
<evidence type="ECO:0000256" key="6">
    <source>
        <dbReference type="ARBA" id="ARBA00022729"/>
    </source>
</evidence>
<keyword evidence="5" id="KW-0336">GPI-anchor</keyword>
<organism evidence="13 14">
    <name type="scientific">Orbilia javanica</name>
    <dbReference type="NCBI Taxonomy" id="47235"/>
    <lineage>
        <taxon>Eukaryota</taxon>
        <taxon>Fungi</taxon>
        <taxon>Dikarya</taxon>
        <taxon>Ascomycota</taxon>
        <taxon>Pezizomycotina</taxon>
        <taxon>Orbiliomycetes</taxon>
        <taxon>Orbiliales</taxon>
        <taxon>Orbiliaceae</taxon>
        <taxon>Orbilia</taxon>
    </lineage>
</organism>
<accession>A0AAN8RFH3</accession>
<feature type="signal peptide" evidence="11">
    <location>
        <begin position="1"/>
        <end position="19"/>
    </location>
</feature>
<dbReference type="Proteomes" id="UP001313282">
    <property type="component" value="Unassembled WGS sequence"/>
</dbReference>
<evidence type="ECO:0000256" key="11">
    <source>
        <dbReference type="SAM" id="SignalP"/>
    </source>
</evidence>
<evidence type="ECO:0000256" key="7">
    <source>
        <dbReference type="ARBA" id="ARBA00023157"/>
    </source>
</evidence>
<dbReference type="GO" id="GO:0098552">
    <property type="term" value="C:side of membrane"/>
    <property type="evidence" value="ECO:0007669"/>
    <property type="project" value="UniProtKB-KW"/>
</dbReference>
<evidence type="ECO:0000256" key="5">
    <source>
        <dbReference type="ARBA" id="ARBA00022622"/>
    </source>
</evidence>
<reference evidence="13 14" key="1">
    <citation type="submission" date="2019-10" db="EMBL/GenBank/DDBJ databases">
        <authorList>
            <person name="Palmer J.M."/>
        </authorList>
    </citation>
    <scope>NUCLEOTIDE SEQUENCE [LARGE SCALE GENOMIC DNA]</scope>
    <source>
        <strain evidence="13 14">TWF718</strain>
    </source>
</reference>
<evidence type="ECO:0000313" key="13">
    <source>
        <dbReference type="EMBL" id="KAK6337240.1"/>
    </source>
</evidence>
<comment type="caution">
    <text evidence="13">The sequence shown here is derived from an EMBL/GenBank/DDBJ whole genome shotgun (WGS) entry which is preliminary data.</text>
</comment>
<feature type="chain" id="PRO_5042924034" description="CFEM domain-containing protein" evidence="11">
    <location>
        <begin position="20"/>
        <end position="180"/>
    </location>
</feature>
<feature type="disulfide bond" evidence="9">
    <location>
        <begin position="52"/>
        <end position="85"/>
    </location>
</feature>
<evidence type="ECO:0000313" key="14">
    <source>
        <dbReference type="Proteomes" id="UP001313282"/>
    </source>
</evidence>
<keyword evidence="8" id="KW-0449">Lipoprotein</keyword>
<proteinExistence type="inferred from homology"/>
<keyword evidence="9" id="KW-0349">Heme</keyword>
<feature type="disulfide bond" evidence="9">
    <location>
        <begin position="33"/>
        <end position="64"/>
    </location>
</feature>
<evidence type="ECO:0000256" key="9">
    <source>
        <dbReference type="PROSITE-ProRule" id="PRU01356"/>
    </source>
</evidence>
<name>A0AAN8RFH3_9PEZI</name>
<keyword evidence="9" id="KW-0408">Iron</keyword>
<evidence type="ECO:0000256" key="3">
    <source>
        <dbReference type="ARBA" id="ARBA00010031"/>
    </source>
</evidence>
<dbReference type="GO" id="GO:0046872">
    <property type="term" value="F:metal ion binding"/>
    <property type="evidence" value="ECO:0007669"/>
    <property type="project" value="UniProtKB-UniRule"/>
</dbReference>
<keyword evidence="6 11" id="KW-0732">Signal</keyword>
<keyword evidence="5" id="KW-0472">Membrane</keyword>
<evidence type="ECO:0000256" key="1">
    <source>
        <dbReference type="ARBA" id="ARBA00004589"/>
    </source>
</evidence>
<keyword evidence="9" id="KW-0479">Metal-binding</keyword>
<feature type="domain" description="CFEM" evidence="12">
    <location>
        <begin position="1"/>
        <end position="112"/>
    </location>
</feature>
<evidence type="ECO:0000256" key="10">
    <source>
        <dbReference type="SAM" id="MobiDB-lite"/>
    </source>
</evidence>
<keyword evidence="14" id="KW-1185">Reference proteome</keyword>
<keyword evidence="4" id="KW-0964">Secreted</keyword>
<gene>
    <name evidence="13" type="ORF">TWF718_010021</name>
</gene>
<evidence type="ECO:0000256" key="8">
    <source>
        <dbReference type="ARBA" id="ARBA00023288"/>
    </source>
</evidence>
<dbReference type="Pfam" id="PF05730">
    <property type="entry name" value="CFEM"/>
    <property type="match status" value="1"/>
</dbReference>
<feature type="disulfide bond" evidence="9">
    <location>
        <begin position="43"/>
        <end position="50"/>
    </location>
</feature>
<keyword evidence="7 9" id="KW-1015">Disulfide bond</keyword>
<dbReference type="GO" id="GO:0005576">
    <property type="term" value="C:extracellular region"/>
    <property type="evidence" value="ECO:0007669"/>
    <property type="project" value="UniProtKB-SubCell"/>
</dbReference>
<sequence>MKLVRILSALGAAAVAVYAQGTPPPVPECAEGCIQGGLGSSACDPTDFKCQCADTGALTTVMGCVKARCQPGQIPGIIAAASAICAEYGGTDISDVLKSIVSSGTSSTVAGASSRTTTVSGSQEVLSPTATTSTATQTSAASKTFTIPSPTESLNGSGKNTIGGCLSIGVPVAGLVAVYL</sequence>
<protein>
    <recommendedName>
        <fullName evidence="12">CFEM domain-containing protein</fullName>
    </recommendedName>
</protein>
<feature type="disulfide bond" evidence="9">
    <location>
        <begin position="29"/>
        <end position="69"/>
    </location>
</feature>
<dbReference type="InterPro" id="IPR008427">
    <property type="entry name" value="Extracellular_membr_CFEM_dom"/>
</dbReference>
<feature type="binding site" description="axial binding residue" evidence="9">
    <location>
        <position position="47"/>
    </location>
    <ligand>
        <name>heme</name>
        <dbReference type="ChEBI" id="CHEBI:30413"/>
    </ligand>
    <ligandPart>
        <name>Fe</name>
        <dbReference type="ChEBI" id="CHEBI:18248"/>
    </ligandPart>
</feature>
<comment type="similarity">
    <text evidence="3">Belongs to the RBT5 family.</text>
</comment>